<reference evidence="3 4" key="1">
    <citation type="submission" date="2018-03" db="EMBL/GenBank/DDBJ databases">
        <title>Comparative analysis of microorganisms from saline springs in Andes Mountain Range, Colombia.</title>
        <authorList>
            <person name="Rubin E."/>
        </authorList>
    </citation>
    <scope>NUCLEOTIDE SEQUENCE [LARGE SCALE GENOMIC DNA]</scope>
    <source>
        <strain evidence="3 4">USBA 854</strain>
    </source>
</reference>
<protein>
    <submittedName>
        <fullName evidence="3">Benzoate membrane transport protein</fullName>
    </submittedName>
</protein>
<gene>
    <name evidence="3" type="ORF">BCL64_1282</name>
</gene>
<dbReference type="PANTHER" id="PTHR30199:SF0">
    <property type="entry name" value="INNER MEMBRANE PROTEIN YDCO"/>
    <property type="match status" value="1"/>
</dbReference>
<keyword evidence="2" id="KW-1133">Transmembrane helix</keyword>
<name>A0A2T0V5L0_9GAMM</name>
<keyword evidence="4" id="KW-1185">Reference proteome</keyword>
<feature type="region of interest" description="Disordered" evidence="1">
    <location>
        <begin position="1"/>
        <end position="23"/>
    </location>
</feature>
<organism evidence="3 4">
    <name type="scientific">Halomonas ventosae</name>
    <dbReference type="NCBI Taxonomy" id="229007"/>
    <lineage>
        <taxon>Bacteria</taxon>
        <taxon>Pseudomonadati</taxon>
        <taxon>Pseudomonadota</taxon>
        <taxon>Gammaproteobacteria</taxon>
        <taxon>Oceanospirillales</taxon>
        <taxon>Halomonadaceae</taxon>
        <taxon>Halomonas</taxon>
    </lineage>
</organism>
<feature type="transmembrane region" description="Helical" evidence="2">
    <location>
        <begin position="40"/>
        <end position="60"/>
    </location>
</feature>
<dbReference type="GO" id="GO:0005886">
    <property type="term" value="C:plasma membrane"/>
    <property type="evidence" value="ECO:0007669"/>
    <property type="project" value="TreeGrafter"/>
</dbReference>
<dbReference type="AlphaFoldDB" id="A0A2T0V5L0"/>
<dbReference type="PANTHER" id="PTHR30199">
    <property type="entry name" value="MFS FAMILY TRANSPORTER, PREDICTED SUBSTRATE BENZOATE"/>
    <property type="match status" value="1"/>
</dbReference>
<dbReference type="Pfam" id="PF03594">
    <property type="entry name" value="BenE"/>
    <property type="match status" value="1"/>
</dbReference>
<feature type="transmembrane region" description="Helical" evidence="2">
    <location>
        <begin position="380"/>
        <end position="409"/>
    </location>
</feature>
<sequence length="433" mass="45821">MASDSNDNKPLEHSMRHLEKGPGLASAPRDFLRDLNADNLSAGVVAGIFGLSAGIIHISAGTAAGLPKDFTLLWVISYLFINGLFGLILPAYYRLPLPVANSIPGALLFAAIIPVVGLNEALGATLMAGAISVVVALAGWMSLVMRLIPMPIVMGMVAGVLLKFGTNMVMPLQNALIPAVVMITAFFLSARFLRRIPPLVVTLVVGVLYMALSGADFASVEFSFRMPEFIMPAFSVDAFLAYGLPLALILVGMETPAGVGLVKGMGYKEAPANAITFVGGVGTMVSAFFNLHSTCIAAPMTGICSSPEAGTHDKRWVAAVIVGIIFVVAAPFYGFVFSLIEAMPSYFIAIIAGLALLRVISSAMHITFSGKHEVGAMFSFLIAVSGLQIFGIGASFWALILGAAISMLVEFRDFDFSREREAFRKRFPAKSAG</sequence>
<dbReference type="Proteomes" id="UP000239896">
    <property type="component" value="Unassembled WGS sequence"/>
</dbReference>
<feature type="compositionally biased region" description="Basic and acidic residues" evidence="1">
    <location>
        <begin position="1"/>
        <end position="20"/>
    </location>
</feature>
<evidence type="ECO:0000256" key="2">
    <source>
        <dbReference type="SAM" id="Phobius"/>
    </source>
</evidence>
<dbReference type="EMBL" id="PVTM01000028">
    <property type="protein sequence ID" value="PRY65475.1"/>
    <property type="molecule type" value="Genomic_DNA"/>
</dbReference>
<feature type="transmembrane region" description="Helical" evidence="2">
    <location>
        <begin position="199"/>
        <end position="217"/>
    </location>
</feature>
<evidence type="ECO:0000313" key="3">
    <source>
        <dbReference type="EMBL" id="PRY65475.1"/>
    </source>
</evidence>
<feature type="transmembrane region" description="Helical" evidence="2">
    <location>
        <begin position="124"/>
        <end position="141"/>
    </location>
</feature>
<feature type="transmembrane region" description="Helical" evidence="2">
    <location>
        <begin position="229"/>
        <end position="252"/>
    </location>
</feature>
<dbReference type="InterPro" id="IPR004711">
    <property type="entry name" value="Benzoate_Transporter"/>
</dbReference>
<evidence type="ECO:0000256" key="1">
    <source>
        <dbReference type="SAM" id="MobiDB-lite"/>
    </source>
</evidence>
<accession>A0A2T0V5L0</accession>
<proteinExistence type="predicted"/>
<feature type="transmembrane region" description="Helical" evidence="2">
    <location>
        <begin position="316"/>
        <end position="340"/>
    </location>
</feature>
<feature type="transmembrane region" description="Helical" evidence="2">
    <location>
        <begin position="176"/>
        <end position="193"/>
    </location>
</feature>
<feature type="transmembrane region" description="Helical" evidence="2">
    <location>
        <begin position="272"/>
        <end position="291"/>
    </location>
</feature>
<keyword evidence="2" id="KW-0812">Transmembrane</keyword>
<feature type="transmembrane region" description="Helical" evidence="2">
    <location>
        <begin position="99"/>
        <end position="117"/>
    </location>
</feature>
<keyword evidence="2" id="KW-0472">Membrane</keyword>
<comment type="caution">
    <text evidence="3">The sequence shown here is derived from an EMBL/GenBank/DDBJ whole genome shotgun (WGS) entry which is preliminary data.</text>
</comment>
<feature type="transmembrane region" description="Helical" evidence="2">
    <location>
        <begin position="346"/>
        <end position="368"/>
    </location>
</feature>
<evidence type="ECO:0000313" key="4">
    <source>
        <dbReference type="Proteomes" id="UP000239896"/>
    </source>
</evidence>
<feature type="transmembrane region" description="Helical" evidence="2">
    <location>
        <begin position="72"/>
        <end position="93"/>
    </location>
</feature>
<dbReference type="GO" id="GO:0042925">
    <property type="term" value="F:benzoate transmembrane transporter activity"/>
    <property type="evidence" value="ECO:0007669"/>
    <property type="project" value="InterPro"/>
</dbReference>